<dbReference type="AlphaFoldDB" id="A0A263HB92"/>
<dbReference type="Proteomes" id="UP000215738">
    <property type="component" value="Unassembled WGS sequence"/>
</dbReference>
<dbReference type="InterPro" id="IPR013131">
    <property type="entry name" value="Mannitol_DH_N"/>
</dbReference>
<dbReference type="PANTHER" id="PTHR43362:SF1">
    <property type="entry name" value="MANNITOL DEHYDROGENASE 2-RELATED"/>
    <property type="match status" value="1"/>
</dbReference>
<dbReference type="InterPro" id="IPR000669">
    <property type="entry name" value="Mannitol_DH"/>
</dbReference>
<name>A0A263HB92_9PAST</name>
<organism evidence="5 7">
    <name type="scientific">Actinobacillus seminis</name>
    <dbReference type="NCBI Taxonomy" id="722"/>
    <lineage>
        <taxon>Bacteria</taxon>
        <taxon>Pseudomonadati</taxon>
        <taxon>Pseudomonadota</taxon>
        <taxon>Gammaproteobacteria</taxon>
        <taxon>Pasteurellales</taxon>
        <taxon>Pasteurellaceae</taxon>
        <taxon>Actinobacillus</taxon>
    </lineage>
</organism>
<dbReference type="InterPro" id="IPR050988">
    <property type="entry name" value="Mannitol_DH/Oxidoreductase"/>
</dbReference>
<evidence type="ECO:0000313" key="6">
    <source>
        <dbReference type="Proteomes" id="UP000215738"/>
    </source>
</evidence>
<dbReference type="SUPFAM" id="SSF48179">
    <property type="entry name" value="6-phosphogluconate dehydrogenase C-terminal domain-like"/>
    <property type="match status" value="1"/>
</dbReference>
<dbReference type="InterPro" id="IPR013118">
    <property type="entry name" value="Mannitol_DH_C"/>
</dbReference>
<dbReference type="PRINTS" id="PR00084">
    <property type="entry name" value="MTLDHDRGNASE"/>
</dbReference>
<accession>A0A263HB92</accession>
<dbReference type="Gene3D" id="3.40.50.720">
    <property type="entry name" value="NAD(P)-binding Rossmann-like Domain"/>
    <property type="match status" value="1"/>
</dbReference>
<dbReference type="FunCoup" id="A0A263HB92">
    <property type="interactions" value="58"/>
</dbReference>
<evidence type="ECO:0000256" key="1">
    <source>
        <dbReference type="ARBA" id="ARBA00023002"/>
    </source>
</evidence>
<gene>
    <name evidence="5" type="primary">por</name>
    <name evidence="4" type="ORF">CFY87_10105</name>
    <name evidence="5" type="ORF">NCTC10851_01610</name>
</gene>
<dbReference type="Gene3D" id="1.10.1040.10">
    <property type="entry name" value="N-(1-d-carboxylethyl)-l-norvaline Dehydrogenase, domain 2"/>
    <property type="match status" value="1"/>
</dbReference>
<dbReference type="EC" id="1.1.1.-" evidence="5"/>
<evidence type="ECO:0000259" key="3">
    <source>
        <dbReference type="Pfam" id="PF08125"/>
    </source>
</evidence>
<dbReference type="NCBIfam" id="NF011611">
    <property type="entry name" value="PRK15037.1"/>
    <property type="match status" value="1"/>
</dbReference>
<reference evidence="4 6" key="1">
    <citation type="submission" date="2017-07" db="EMBL/GenBank/DDBJ databases">
        <title>Virulence factors identified in Actinobacillus seminis.</title>
        <authorList>
            <person name="Negrete-Abascal E."/>
            <person name="Vaca-Pacheco S."/>
            <person name="Montes-Garcia F."/>
            <person name="Leyto-Gil A.M."/>
            <person name="Fragoso-Garcia E."/>
            <person name="Carvente-Garcia R."/>
            <person name="Perez-Agueros S."/>
            <person name="Castelan-Sanchez H.G."/>
            <person name="Garcia-Molina A."/>
            <person name="Villamar T.E."/>
            <person name="Vazquez-Cruz C."/>
        </authorList>
    </citation>
    <scope>NUCLEOTIDE SEQUENCE [LARGE SCALE GENOMIC DNA]</scope>
    <source>
        <strain evidence="4 6">ATCC 15768</strain>
    </source>
</reference>
<protein>
    <submittedName>
        <fullName evidence="4">Fructuronate reductase</fullName>
    </submittedName>
    <submittedName>
        <fullName evidence="5">Mannitol dehydrogenase domain-containing protein</fullName>
        <ecNumber evidence="5">1.1.1.-</ecNumber>
    </submittedName>
</protein>
<dbReference type="OrthoDB" id="271711at2"/>
<dbReference type="SUPFAM" id="SSF51735">
    <property type="entry name" value="NAD(P)-binding Rossmann-fold domains"/>
    <property type="match status" value="1"/>
</dbReference>
<dbReference type="InterPro" id="IPR013328">
    <property type="entry name" value="6PGD_dom2"/>
</dbReference>
<dbReference type="InterPro" id="IPR008927">
    <property type="entry name" value="6-PGluconate_DH-like_C_sf"/>
</dbReference>
<dbReference type="PANTHER" id="PTHR43362">
    <property type="entry name" value="MANNITOL DEHYDROGENASE DSF1-RELATED"/>
    <property type="match status" value="1"/>
</dbReference>
<reference evidence="5 7" key="2">
    <citation type="submission" date="2018-06" db="EMBL/GenBank/DDBJ databases">
        <authorList>
            <consortium name="Pathogen Informatics"/>
            <person name="Doyle S."/>
        </authorList>
    </citation>
    <scope>NUCLEOTIDE SEQUENCE [LARGE SCALE GENOMIC DNA]</scope>
    <source>
        <strain evidence="5 7">NCTC10851</strain>
    </source>
</reference>
<evidence type="ECO:0000313" key="7">
    <source>
        <dbReference type="Proteomes" id="UP000254507"/>
    </source>
</evidence>
<dbReference type="RefSeq" id="WP_094947371.1">
    <property type="nucleotide sequence ID" value="NZ_NLFK01000011.1"/>
</dbReference>
<evidence type="ECO:0000313" key="5">
    <source>
        <dbReference type="EMBL" id="SUU37562.1"/>
    </source>
</evidence>
<evidence type="ECO:0000313" key="4">
    <source>
        <dbReference type="EMBL" id="OZN24272.1"/>
    </source>
</evidence>
<dbReference type="InterPro" id="IPR036291">
    <property type="entry name" value="NAD(P)-bd_dom_sf"/>
</dbReference>
<dbReference type="EMBL" id="NLFK01000011">
    <property type="protein sequence ID" value="OZN24272.1"/>
    <property type="molecule type" value="Genomic_DNA"/>
</dbReference>
<proteinExistence type="predicted"/>
<evidence type="ECO:0000259" key="2">
    <source>
        <dbReference type="Pfam" id="PF01232"/>
    </source>
</evidence>
<keyword evidence="1 5" id="KW-0560">Oxidoreductase</keyword>
<dbReference type="Pfam" id="PF01232">
    <property type="entry name" value="Mannitol_dh"/>
    <property type="match status" value="1"/>
</dbReference>
<dbReference type="GO" id="GO:0016616">
    <property type="term" value="F:oxidoreductase activity, acting on the CH-OH group of donors, NAD or NADP as acceptor"/>
    <property type="evidence" value="ECO:0007669"/>
    <property type="project" value="TreeGrafter"/>
</dbReference>
<feature type="domain" description="Mannitol dehydrogenase N-terminal" evidence="2">
    <location>
        <begin position="9"/>
        <end position="258"/>
    </location>
</feature>
<sequence>MTTLNTANKIVHLGFGAFHRAHQLLYTAETNQQATQQWRYYEVNLRNDSEIIEQLKAQNYQLHVLEKGAKNKRLKEVKAVIEYAYHPTLDGIDAILERMADPEVVIVSLTVTEKGYCLDPASGKLDLNNREIQVDLKNPTAPVSAIGYIVRALQLRKERGIPAFSVMSCDNLMENGFVAKNAVLGFAGHLDPALADWIEQNSSFPCTMVDRIVPAMTVDSLQEVADVLGQSDPCGVVCEEYRQWVIEDHFVSGRPEWNLIGAELVEDVRPFEEMKLRMLNGSHSFLAYLGYLAGYAHISDCMQDKNYHTAAYQLMLNEQAVTLCMPQGIDLTRYANQLIERYENPNIKHRTWQIAMDGSQKLPIRMLASIRYHLAKGSSFKLLALGVAGWARYVSGVDEQNQPIDVKDPMVEKFQQIYAQHGLTLAALDELLNLEAIFPSELTSNTLFVEEVRAAFTSLLQVGAKQTVANYINA</sequence>
<keyword evidence="6" id="KW-1185">Reference proteome</keyword>
<feature type="domain" description="Mannitol dehydrogenase C-terminal" evidence="3">
    <location>
        <begin position="267"/>
        <end position="459"/>
    </location>
</feature>
<dbReference type="Pfam" id="PF08125">
    <property type="entry name" value="Mannitol_dh_C"/>
    <property type="match status" value="1"/>
</dbReference>
<dbReference type="Proteomes" id="UP000254507">
    <property type="component" value="Unassembled WGS sequence"/>
</dbReference>
<dbReference type="InParanoid" id="A0A263HB92"/>
<dbReference type="EMBL" id="UFSB01000001">
    <property type="protein sequence ID" value="SUU37562.1"/>
    <property type="molecule type" value="Genomic_DNA"/>
</dbReference>